<dbReference type="InterPro" id="IPR008849">
    <property type="entry name" value="Synaphin"/>
</dbReference>
<reference evidence="7" key="1">
    <citation type="submission" date="2018-10" db="EMBL/GenBank/DDBJ databases">
        <title>Transcriptome assembly of Aceria tosichella (Wheat curl mite) Type 2.</title>
        <authorList>
            <person name="Scully E.D."/>
            <person name="Geib S.M."/>
            <person name="Palmer N.A."/>
            <person name="Gupta A.K."/>
            <person name="Sarath G."/>
            <person name="Tatineni S."/>
        </authorList>
    </citation>
    <scope>NUCLEOTIDE SEQUENCE</scope>
    <source>
        <strain evidence="7">LincolnNE</strain>
    </source>
</reference>
<dbReference type="PANTHER" id="PTHR16705:SF4">
    <property type="entry name" value="COMPLEXIN"/>
    <property type="match status" value="1"/>
</dbReference>
<evidence type="ECO:0000256" key="6">
    <source>
        <dbReference type="SAM" id="MobiDB-lite"/>
    </source>
</evidence>
<protein>
    <submittedName>
        <fullName evidence="7">Complexin</fullName>
    </submittedName>
</protein>
<evidence type="ECO:0000256" key="5">
    <source>
        <dbReference type="ARBA" id="ARBA00037297"/>
    </source>
</evidence>
<dbReference type="Gene3D" id="1.20.5.580">
    <property type="entry name" value="Single Helix bin"/>
    <property type="match status" value="1"/>
</dbReference>
<evidence type="ECO:0000313" key="7">
    <source>
        <dbReference type="EMBL" id="MDE46580.1"/>
    </source>
</evidence>
<dbReference type="EMBL" id="GGYP01001809">
    <property type="protein sequence ID" value="MDE46580.1"/>
    <property type="molecule type" value="Transcribed_RNA"/>
</dbReference>
<evidence type="ECO:0000256" key="1">
    <source>
        <dbReference type="ARBA" id="ARBA00005396"/>
    </source>
</evidence>
<keyword evidence="4" id="KW-0532">Neurotransmitter transport</keyword>
<gene>
    <name evidence="7" type="primary">cpx_1</name>
    <name evidence="7" type="ORF">g.14692</name>
</gene>
<comment type="similarity">
    <text evidence="1">Belongs to the complexin/synaphin family.</text>
</comment>
<comment type="function">
    <text evidence="5">Positively regulates a late step in synaptic vesicle exocytosis.</text>
</comment>
<keyword evidence="3" id="KW-0268">Exocytosis</keyword>
<evidence type="ECO:0000256" key="2">
    <source>
        <dbReference type="ARBA" id="ARBA00022448"/>
    </source>
</evidence>
<evidence type="ECO:0000256" key="4">
    <source>
        <dbReference type="ARBA" id="ARBA00022775"/>
    </source>
</evidence>
<keyword evidence="2" id="KW-0813">Transport</keyword>
<dbReference type="CDD" id="cd22808">
    <property type="entry name" value="Complexin_NTD_CPLX_I_II"/>
    <property type="match status" value="1"/>
</dbReference>
<organism evidence="7">
    <name type="scientific">Aceria tosichella</name>
    <name type="common">wheat curl mite</name>
    <dbReference type="NCBI Taxonomy" id="561515"/>
    <lineage>
        <taxon>Eukaryota</taxon>
        <taxon>Metazoa</taxon>
        <taxon>Ecdysozoa</taxon>
        <taxon>Arthropoda</taxon>
        <taxon>Chelicerata</taxon>
        <taxon>Arachnida</taxon>
        <taxon>Acari</taxon>
        <taxon>Acariformes</taxon>
        <taxon>Trombidiformes</taxon>
        <taxon>Prostigmata</taxon>
        <taxon>Eupodina</taxon>
        <taxon>Eriophyoidea</taxon>
        <taxon>Eriophyidae</taxon>
        <taxon>Eriophyinae</taxon>
        <taxon>Aceriini</taxon>
        <taxon>Aceria</taxon>
    </lineage>
</organism>
<name>A0A6G1S9H9_9ACAR</name>
<feature type="region of interest" description="Disordered" evidence="6">
    <location>
        <begin position="18"/>
        <end position="119"/>
    </location>
</feature>
<dbReference type="AlphaFoldDB" id="A0A6G1S9H9"/>
<dbReference type="GO" id="GO:0019905">
    <property type="term" value="F:syntaxin binding"/>
    <property type="evidence" value="ECO:0007669"/>
    <property type="project" value="InterPro"/>
</dbReference>
<dbReference type="PANTHER" id="PTHR16705">
    <property type="entry name" value="COMPLEXIN"/>
    <property type="match status" value="1"/>
</dbReference>
<sequence length="159" mass="17898">MAAFIAKQMVGNQFSAVKADIGGNEGPSAEERAKLEEEERERLLALQEAEEARKEKHRKLEAEREKMRQGVREKYNIKKKDDQEDEIRRQQEAEMAAHIAAMNPRNPENKKPINLGAGPADEEDFATKLMNGNVSGAAACVASKMQSILPQNFPFFKKE</sequence>
<dbReference type="GO" id="GO:0046928">
    <property type="term" value="P:regulation of neurotransmitter secretion"/>
    <property type="evidence" value="ECO:0007669"/>
    <property type="project" value="TreeGrafter"/>
</dbReference>
<accession>A0A6G1S9H9</accession>
<dbReference type="GO" id="GO:0043195">
    <property type="term" value="C:terminal bouton"/>
    <property type="evidence" value="ECO:0007669"/>
    <property type="project" value="TreeGrafter"/>
</dbReference>
<dbReference type="Pfam" id="PF05835">
    <property type="entry name" value="Synaphin"/>
    <property type="match status" value="1"/>
</dbReference>
<feature type="compositionally biased region" description="Basic and acidic residues" evidence="6">
    <location>
        <begin position="29"/>
        <end position="43"/>
    </location>
</feature>
<evidence type="ECO:0000256" key="3">
    <source>
        <dbReference type="ARBA" id="ARBA00022483"/>
    </source>
</evidence>
<dbReference type="GO" id="GO:0031201">
    <property type="term" value="C:SNARE complex"/>
    <property type="evidence" value="ECO:0007669"/>
    <property type="project" value="TreeGrafter"/>
</dbReference>
<proteinExistence type="inferred from homology"/>
<dbReference type="SUPFAM" id="SSF58038">
    <property type="entry name" value="SNARE fusion complex"/>
    <property type="match status" value="1"/>
</dbReference>
<feature type="compositionally biased region" description="Basic and acidic residues" evidence="6">
    <location>
        <begin position="50"/>
        <end position="92"/>
    </location>
</feature>
<dbReference type="GO" id="GO:0016079">
    <property type="term" value="P:synaptic vesicle exocytosis"/>
    <property type="evidence" value="ECO:0007669"/>
    <property type="project" value="TreeGrafter"/>
</dbReference>